<keyword evidence="2" id="KW-1185">Reference proteome</keyword>
<accession>A0A318IVJ0</accession>
<dbReference type="Proteomes" id="UP000247792">
    <property type="component" value="Unassembled WGS sequence"/>
</dbReference>
<dbReference type="EMBL" id="QJKB01000008">
    <property type="protein sequence ID" value="PXX40206.1"/>
    <property type="molecule type" value="Genomic_DNA"/>
</dbReference>
<organism evidence="1 2">
    <name type="scientific">Undibacterium pigrum</name>
    <dbReference type="NCBI Taxonomy" id="401470"/>
    <lineage>
        <taxon>Bacteria</taxon>
        <taxon>Pseudomonadati</taxon>
        <taxon>Pseudomonadota</taxon>
        <taxon>Betaproteobacteria</taxon>
        <taxon>Burkholderiales</taxon>
        <taxon>Oxalobacteraceae</taxon>
        <taxon>Undibacterium</taxon>
    </lineage>
</organism>
<protein>
    <submittedName>
        <fullName evidence="1">Uncharacterized protein</fullName>
    </submittedName>
</protein>
<evidence type="ECO:0000313" key="2">
    <source>
        <dbReference type="Proteomes" id="UP000247792"/>
    </source>
</evidence>
<dbReference type="AlphaFoldDB" id="A0A318IVJ0"/>
<sequence>MHTRDLIVMLGLDAKTNYQCIASEHDLTCLLICPS</sequence>
<comment type="caution">
    <text evidence="1">The sequence shown here is derived from an EMBL/GenBank/DDBJ whole genome shotgun (WGS) entry which is preliminary data.</text>
</comment>
<reference evidence="1 2" key="1">
    <citation type="submission" date="2018-05" db="EMBL/GenBank/DDBJ databases">
        <title>Genomic Encyclopedia of Type Strains, Phase IV (KMG-IV): sequencing the most valuable type-strain genomes for metagenomic binning, comparative biology and taxonomic classification.</title>
        <authorList>
            <person name="Goeker M."/>
        </authorList>
    </citation>
    <scope>NUCLEOTIDE SEQUENCE [LARGE SCALE GENOMIC DNA]</scope>
    <source>
        <strain evidence="1 2">DSM 19792</strain>
    </source>
</reference>
<name>A0A318IVJ0_9BURK</name>
<proteinExistence type="predicted"/>
<evidence type="ECO:0000313" key="1">
    <source>
        <dbReference type="EMBL" id="PXX40206.1"/>
    </source>
</evidence>
<gene>
    <name evidence="1" type="ORF">DFR42_10839</name>
</gene>